<keyword evidence="1" id="KW-0614">Plasmid</keyword>
<proteinExistence type="predicted"/>
<dbReference type="Proteomes" id="UP000219020">
    <property type="component" value="Plasmid pMJ1"/>
</dbReference>
<dbReference type="AlphaFoldDB" id="A0A2A5T747"/>
<gene>
    <name evidence="1" type="ORF">BTN49_0318</name>
</gene>
<evidence type="ECO:0000313" key="2">
    <source>
        <dbReference type="Proteomes" id="UP000219020"/>
    </source>
</evidence>
<reference evidence="2" key="1">
    <citation type="submission" date="2017-04" db="EMBL/GenBank/DDBJ databases">
        <title>Genome evolution of the luminous symbionts of deep sea anglerfish.</title>
        <authorList>
            <person name="Hendry T.A."/>
        </authorList>
    </citation>
    <scope>NUCLEOTIDE SEQUENCE [LARGE SCALE GENOMIC DNA]</scope>
    <source>
        <plasmid evidence="2">pmj1</plasmid>
    </source>
</reference>
<accession>A0A2A5T747</accession>
<sequence length="40" mass="4442">MIVGIAVSLDIQETTSRNSGSAINLLLVIKTLKLVKRWEM</sequence>
<comment type="caution">
    <text evidence="1">The sequence shown here is derived from an EMBL/GenBank/DDBJ whole genome shotgun (WGS) entry which is preliminary data.</text>
</comment>
<keyword evidence="2" id="KW-1185">Reference proteome</keyword>
<organism evidence="1 2">
    <name type="scientific">Candidatus Enterovibrio escicola</name>
    <dbReference type="NCBI Taxonomy" id="1927127"/>
    <lineage>
        <taxon>Bacteria</taxon>
        <taxon>Pseudomonadati</taxon>
        <taxon>Pseudomonadota</taxon>
        <taxon>Gammaproteobacteria</taxon>
        <taxon>Vibrionales</taxon>
        <taxon>Vibrionaceae</taxon>
        <taxon>Enterovibrio</taxon>
    </lineage>
</organism>
<dbReference type="EMBL" id="NBYY01000008">
    <property type="protein sequence ID" value="PCS23952.1"/>
    <property type="molecule type" value="Genomic_DNA"/>
</dbReference>
<protein>
    <submittedName>
        <fullName evidence="1">Uncharacterized protein</fullName>
    </submittedName>
</protein>
<name>A0A2A5T747_9GAMM</name>
<evidence type="ECO:0000313" key="1">
    <source>
        <dbReference type="EMBL" id="PCS23952.1"/>
    </source>
</evidence>
<geneLocation type="plasmid" evidence="2">
    <name>pmj1</name>
</geneLocation>